<feature type="non-terminal residue" evidence="1">
    <location>
        <position position="1"/>
    </location>
</feature>
<proteinExistence type="predicted"/>
<evidence type="ECO:0000313" key="1">
    <source>
        <dbReference type="EMBL" id="RDY05475.1"/>
    </source>
</evidence>
<name>A0A371HRR8_MUCPR</name>
<keyword evidence="2" id="KW-1185">Reference proteome</keyword>
<dbReference type="EMBL" id="QJKJ01001872">
    <property type="protein sequence ID" value="RDY05475.1"/>
    <property type="molecule type" value="Genomic_DNA"/>
</dbReference>
<sequence length="84" mass="9825">MTLIDGEELECYQESMENEKRQKAWQSKLQKCVVLSTTKAKLGFVQDEHWLFCDSQNTDMMTKVVPRRKFEACYEIAGRIITST</sequence>
<organism evidence="1 2">
    <name type="scientific">Mucuna pruriens</name>
    <name type="common">Velvet bean</name>
    <name type="synonym">Dolichos pruriens</name>
    <dbReference type="NCBI Taxonomy" id="157652"/>
    <lineage>
        <taxon>Eukaryota</taxon>
        <taxon>Viridiplantae</taxon>
        <taxon>Streptophyta</taxon>
        <taxon>Embryophyta</taxon>
        <taxon>Tracheophyta</taxon>
        <taxon>Spermatophyta</taxon>
        <taxon>Magnoliopsida</taxon>
        <taxon>eudicotyledons</taxon>
        <taxon>Gunneridae</taxon>
        <taxon>Pentapetalae</taxon>
        <taxon>rosids</taxon>
        <taxon>fabids</taxon>
        <taxon>Fabales</taxon>
        <taxon>Fabaceae</taxon>
        <taxon>Papilionoideae</taxon>
        <taxon>50 kb inversion clade</taxon>
        <taxon>NPAAA clade</taxon>
        <taxon>indigoferoid/millettioid clade</taxon>
        <taxon>Phaseoleae</taxon>
        <taxon>Mucuna</taxon>
    </lineage>
</organism>
<comment type="caution">
    <text evidence="1">The sequence shown here is derived from an EMBL/GenBank/DDBJ whole genome shotgun (WGS) entry which is preliminary data.</text>
</comment>
<evidence type="ECO:0000313" key="2">
    <source>
        <dbReference type="Proteomes" id="UP000257109"/>
    </source>
</evidence>
<accession>A0A371HRR8</accession>
<dbReference type="Proteomes" id="UP000257109">
    <property type="component" value="Unassembled WGS sequence"/>
</dbReference>
<protein>
    <submittedName>
        <fullName evidence="1">Uncharacterized protein</fullName>
    </submittedName>
</protein>
<reference evidence="1" key="1">
    <citation type="submission" date="2018-05" db="EMBL/GenBank/DDBJ databases">
        <title>Draft genome of Mucuna pruriens seed.</title>
        <authorList>
            <person name="Nnadi N.E."/>
            <person name="Vos R."/>
            <person name="Hasami M.H."/>
            <person name="Devisetty U.K."/>
            <person name="Aguiy J.C."/>
        </authorList>
    </citation>
    <scope>NUCLEOTIDE SEQUENCE [LARGE SCALE GENOMIC DNA]</scope>
    <source>
        <strain evidence="1">JCA_2017</strain>
    </source>
</reference>
<gene>
    <name evidence="1" type="ORF">CR513_10691</name>
</gene>
<dbReference type="AlphaFoldDB" id="A0A371HRR8"/>